<feature type="compositionally biased region" description="Low complexity" evidence="1">
    <location>
        <begin position="895"/>
        <end position="906"/>
    </location>
</feature>
<dbReference type="GO" id="GO:0007224">
    <property type="term" value="P:smoothened signaling pathway"/>
    <property type="evidence" value="ECO:0007669"/>
    <property type="project" value="TreeGrafter"/>
</dbReference>
<dbReference type="OrthoDB" id="76173at2759"/>
<feature type="region of interest" description="Disordered" evidence="1">
    <location>
        <begin position="880"/>
        <end position="917"/>
    </location>
</feature>
<evidence type="ECO:0000313" key="4">
    <source>
        <dbReference type="EMBL" id="TRZ17472.1"/>
    </source>
</evidence>
<dbReference type="GO" id="GO:0007052">
    <property type="term" value="P:mitotic spindle organization"/>
    <property type="evidence" value="ECO:0007669"/>
    <property type="project" value="TreeGrafter"/>
</dbReference>
<proteinExistence type="predicted"/>
<feature type="compositionally biased region" description="Polar residues" evidence="1">
    <location>
        <begin position="342"/>
        <end position="351"/>
    </location>
</feature>
<evidence type="ECO:0000259" key="3">
    <source>
        <dbReference type="Pfam" id="PF25775"/>
    </source>
</evidence>
<name>A0A8K1GFG8_9PASS</name>
<feature type="compositionally biased region" description="Low complexity" evidence="1">
    <location>
        <begin position="745"/>
        <end position="755"/>
    </location>
</feature>
<feature type="domain" description="STIL N-terminal" evidence="2">
    <location>
        <begin position="1"/>
        <end position="336"/>
    </location>
</feature>
<reference evidence="4" key="1">
    <citation type="submission" date="2019-04" db="EMBL/GenBank/DDBJ databases">
        <title>Genome assembly of Zosterops borbonicus 15179.</title>
        <authorList>
            <person name="Leroy T."/>
            <person name="Anselmetti Y."/>
            <person name="Tilak M.-K."/>
            <person name="Nabholz B."/>
        </authorList>
    </citation>
    <scope>NUCLEOTIDE SEQUENCE</scope>
    <source>
        <strain evidence="4">HGM_15179</strain>
        <tissue evidence="4">Muscle</tissue>
    </source>
</reference>
<dbReference type="Proteomes" id="UP000796761">
    <property type="component" value="Unassembled WGS sequence"/>
</dbReference>
<dbReference type="EMBL" id="SWJQ01000265">
    <property type="protein sequence ID" value="TRZ17472.1"/>
    <property type="molecule type" value="Genomic_DNA"/>
</dbReference>
<dbReference type="InterPro" id="IPR026123">
    <property type="entry name" value="STIL"/>
</dbReference>
<keyword evidence="5" id="KW-1185">Reference proteome</keyword>
<dbReference type="PANTHER" id="PTHR15128">
    <property type="entry name" value="TAL1 SCL INTERRUPTING LOCUS"/>
    <property type="match status" value="1"/>
</dbReference>
<evidence type="ECO:0000259" key="2">
    <source>
        <dbReference type="Pfam" id="PF15253"/>
    </source>
</evidence>
<feature type="compositionally biased region" description="Polar residues" evidence="1">
    <location>
        <begin position="401"/>
        <end position="420"/>
    </location>
</feature>
<comment type="caution">
    <text evidence="4">The sequence shown here is derived from an EMBL/GenBank/DDBJ whole genome shotgun (WGS) entry which is preliminary data.</text>
</comment>
<dbReference type="GO" id="GO:0071539">
    <property type="term" value="P:protein localization to centrosome"/>
    <property type="evidence" value="ECO:0007669"/>
    <property type="project" value="TreeGrafter"/>
</dbReference>
<dbReference type="GO" id="GO:0031023">
    <property type="term" value="P:microtubule organizing center organization"/>
    <property type="evidence" value="ECO:0007669"/>
    <property type="project" value="TreeGrafter"/>
</dbReference>
<feature type="domain" description="STIL coiled coil region" evidence="3">
    <location>
        <begin position="710"/>
        <end position="737"/>
    </location>
</feature>
<dbReference type="InterPro" id="IPR057731">
    <property type="entry name" value="STIL_N"/>
</dbReference>
<feature type="region of interest" description="Disordered" evidence="1">
    <location>
        <begin position="1119"/>
        <end position="1143"/>
    </location>
</feature>
<dbReference type="InterPro" id="IPR057655">
    <property type="entry name" value="STIL_CC"/>
</dbReference>
<feature type="region of interest" description="Disordered" evidence="1">
    <location>
        <begin position="745"/>
        <end position="781"/>
    </location>
</feature>
<dbReference type="GO" id="GO:0005815">
    <property type="term" value="C:microtubule organizing center"/>
    <property type="evidence" value="ECO:0007669"/>
    <property type="project" value="TreeGrafter"/>
</dbReference>
<dbReference type="Pfam" id="PF15253">
    <property type="entry name" value="STIL_N"/>
    <property type="match status" value="1"/>
</dbReference>
<dbReference type="Pfam" id="PF26399">
    <property type="entry name" value="PRM_STIL"/>
    <property type="match status" value="1"/>
</dbReference>
<sequence>MGDVIGAHVTYYRNPRLSLVEKTLRLAYRHAKQNEKKSFSCFLLGTLAADEDGEGVTLTIDRFDPGREVAGGSGKIPTASLPGDFFIPCTVSAWGPCSDNIIVHSAEDISLAFKGLQQSLCSKESLDLSKLLTVRAHIVFTENLDNLHFNFHWASLTVANILEYTPVKSVPIIPTALARNLNSPMNIAQVQGTYKCGYLTMDQTRKLLLLLESDPKAYALPLIGVWLSGVTHICGPQVWACCLRYLFSSSIQERVFSESGSFLIVLYSLTHKEPEFYECVPCSGQTELGFQILTCHETVHLFKNVEPSDKSPIQFELSAENQNAETEFFSRICKKLPIKSPPQGSSPTKLSASDHDSGVEDEDLSPRPIPSPHPVSQQVTKIFPSVPELSLILDGSFIESGQSSKPAGTSNAKSLPTVPNQPIKKKGCMRSTCHPSQHSEDRQNFAANVGDPSLRRLPNPIKQKIPASMPCRGNQALPQQQVQCKKASPQSRRSSGSSSPLTPCSGPSPDTSVHHPRKPLEKLVLNPESVTPQGEPPVRRTSIPGSKQLPAVTQPVLHNSALSPQSCRQPPDLQVPVQVSPSCPACSCQCPASFQYNPINSWQGISKMSPKHGAEIQSEMAQQNPCAVFHQNTICPNVCCNPGYATSSPINVRYPGKAGSCSLDSGLSPGIRMPSSASPSSPQCCAAHSPCLHTPAPTAASDNGMMGLSPDAFRLLTEQDRQLKLLQAQIQRLLEAQARQAGSSEAAAARQAVQAEKPGDLVSMETQTSPPHSPWHKRRSVSVAVSTGASLFWNTASEKQGNSVPRGKKEDGEISKEDINISINAEQDASNTSIASSLRVVDMPSFVESIHLVEEGTNQNTPQAGNVSQALVRGSSLEESVSVSLQKEPSEGARSQVVVTSEQSSEPPTSLLPRQPSEEQKLYQDLLGRVNHLLKTSEEQDHLPLKSGFVIDAGPTYQDIEDAAEVASETDTRGVDKDSVISATLKQLRSLGVTVDSPGSVKENTHKVENVSILACISPEAVVPGLNSMSLANVSVCPNVVDLSMEANAIALKYLSENQLSRLSLSHSGQNPPTDFSFQDILQANGDKSMVGLSLISPNNMSFATKKYMKRYGLIQGSDSSEDEEELQAGDGNFGTVKSESVPDKNCTPALDNCNHQTELPKRMDGRFPIHLKSHSRELTTNASPPELNSPVLRNITNEFFPPRTDQTDENSLQFLKDLKSKTRLLPGRVEFTEQPIRKDEGDSQAFRGNLHTPTLETLNQSNSINSVGTILDVKQLRQLPKLF</sequence>
<feature type="region of interest" description="Disordered" evidence="1">
    <location>
        <begin position="401"/>
        <end position="546"/>
    </location>
</feature>
<dbReference type="Pfam" id="PF25775">
    <property type="entry name" value="CC_STIL"/>
    <property type="match status" value="1"/>
</dbReference>
<feature type="compositionally biased region" description="Low complexity" evidence="1">
    <location>
        <begin position="488"/>
        <end position="509"/>
    </location>
</feature>
<protein>
    <recommendedName>
        <fullName evidence="6">SCL-interrupting locus protein</fullName>
    </recommendedName>
</protein>
<accession>A0A8K1GFG8</accession>
<evidence type="ECO:0008006" key="6">
    <source>
        <dbReference type="Google" id="ProtNLM"/>
    </source>
</evidence>
<dbReference type="PANTHER" id="PTHR15128:SF0">
    <property type="entry name" value="SCL-INTERRUPTING LOCUS PROTEIN"/>
    <property type="match status" value="1"/>
</dbReference>
<evidence type="ECO:0000313" key="5">
    <source>
        <dbReference type="Proteomes" id="UP000796761"/>
    </source>
</evidence>
<feature type="region of interest" description="Disordered" evidence="1">
    <location>
        <begin position="337"/>
        <end position="378"/>
    </location>
</feature>
<organism evidence="4 5">
    <name type="scientific">Zosterops borbonicus</name>
    <dbReference type="NCBI Taxonomy" id="364589"/>
    <lineage>
        <taxon>Eukaryota</taxon>
        <taxon>Metazoa</taxon>
        <taxon>Chordata</taxon>
        <taxon>Craniata</taxon>
        <taxon>Vertebrata</taxon>
        <taxon>Euteleostomi</taxon>
        <taxon>Archelosauria</taxon>
        <taxon>Archosauria</taxon>
        <taxon>Dinosauria</taxon>
        <taxon>Saurischia</taxon>
        <taxon>Theropoda</taxon>
        <taxon>Coelurosauria</taxon>
        <taxon>Aves</taxon>
        <taxon>Neognathae</taxon>
        <taxon>Neoaves</taxon>
        <taxon>Telluraves</taxon>
        <taxon>Australaves</taxon>
        <taxon>Passeriformes</taxon>
        <taxon>Sylvioidea</taxon>
        <taxon>Zosteropidae</taxon>
        <taxon>Zosterops</taxon>
    </lineage>
</organism>
<gene>
    <name evidence="4" type="ORF">HGM15179_009634</name>
</gene>
<evidence type="ECO:0000256" key="1">
    <source>
        <dbReference type="SAM" id="MobiDB-lite"/>
    </source>
</evidence>
<dbReference type="InterPro" id="IPR058559">
    <property type="entry name" value="PRM_STIL"/>
</dbReference>